<sequence length="277" mass="29547">MAKTLIMAAVNGARRTKADHPALPISVAEIAEDVAACAGAGAAMAHVHVRDGYGQHALDVELYERVIARIAECTGPDFFVQATTEAAGRYTPEAQIALIKTLCPAVVSIAVSELLPDPTDGPARTRFRELCEWMQAHAVWPQFILYRPEEVETLLRLHADGDIPFIEPFLLFVLGRYSERQVATPDDLPPFLEALGSVPTTWMTCAFGPQEHACAEAAIAAGGHVRVGFENNLWLPDGGVAESNAALVALAAEAARESGRGVMAPADAAALRAQLLC</sequence>
<evidence type="ECO:0000256" key="4">
    <source>
        <dbReference type="ARBA" id="ARBA00022833"/>
    </source>
</evidence>
<dbReference type="Pfam" id="PF05853">
    <property type="entry name" value="BKACE"/>
    <property type="match status" value="1"/>
</dbReference>
<name>A0A397PNC7_9HYPH</name>
<gene>
    <name evidence="5" type="ORF">BXY53_2088</name>
</gene>
<dbReference type="Proteomes" id="UP000266273">
    <property type="component" value="Unassembled WGS sequence"/>
</dbReference>
<dbReference type="Gene3D" id="3.20.20.70">
    <property type="entry name" value="Aldolase class I"/>
    <property type="match status" value="1"/>
</dbReference>
<keyword evidence="6" id="KW-1185">Reference proteome</keyword>
<dbReference type="GO" id="GO:0046872">
    <property type="term" value="F:metal ion binding"/>
    <property type="evidence" value="ECO:0007669"/>
    <property type="project" value="UniProtKB-KW"/>
</dbReference>
<proteinExistence type="predicted"/>
<dbReference type="InterPro" id="IPR013785">
    <property type="entry name" value="Aldolase_TIM"/>
</dbReference>
<dbReference type="RefSeq" id="WP_119061913.1">
    <property type="nucleotide sequence ID" value="NZ_QXDF01000002.1"/>
</dbReference>
<reference evidence="5 6" key="1">
    <citation type="submission" date="2018-08" db="EMBL/GenBank/DDBJ databases">
        <title>Genomic Encyclopedia of Archaeal and Bacterial Type Strains, Phase II (KMG-II): from individual species to whole genera.</title>
        <authorList>
            <person name="Goeker M."/>
        </authorList>
    </citation>
    <scope>NUCLEOTIDE SEQUENCE [LARGE SCALE GENOMIC DNA]</scope>
    <source>
        <strain evidence="5 6">DSM 5002</strain>
    </source>
</reference>
<dbReference type="OrthoDB" id="9805277at2"/>
<evidence type="ECO:0000313" key="5">
    <source>
        <dbReference type="EMBL" id="RIA47534.1"/>
    </source>
</evidence>
<comment type="cofactor">
    <cofactor evidence="1">
        <name>Zn(2+)</name>
        <dbReference type="ChEBI" id="CHEBI:29105"/>
    </cofactor>
</comment>
<evidence type="ECO:0000256" key="2">
    <source>
        <dbReference type="ARBA" id="ARBA00022679"/>
    </source>
</evidence>
<organism evidence="5 6">
    <name type="scientific">Dichotomicrobium thermohalophilum</name>
    <dbReference type="NCBI Taxonomy" id="933063"/>
    <lineage>
        <taxon>Bacteria</taxon>
        <taxon>Pseudomonadati</taxon>
        <taxon>Pseudomonadota</taxon>
        <taxon>Alphaproteobacteria</taxon>
        <taxon>Hyphomicrobiales</taxon>
        <taxon>Hyphomicrobiaceae</taxon>
        <taxon>Dichotomicrobium</taxon>
    </lineage>
</organism>
<evidence type="ECO:0000313" key="6">
    <source>
        <dbReference type="Proteomes" id="UP000266273"/>
    </source>
</evidence>
<dbReference type="PANTHER" id="PTHR37418">
    <property type="entry name" value="3-KETO-5-AMINOHEXANOATE CLEAVAGE ENZYME-RELATED"/>
    <property type="match status" value="1"/>
</dbReference>
<dbReference type="InterPro" id="IPR008567">
    <property type="entry name" value="BKACE"/>
</dbReference>
<keyword evidence="3" id="KW-0479">Metal-binding</keyword>
<dbReference type="EMBL" id="QXDF01000002">
    <property type="protein sequence ID" value="RIA47534.1"/>
    <property type="molecule type" value="Genomic_DNA"/>
</dbReference>
<evidence type="ECO:0000256" key="3">
    <source>
        <dbReference type="ARBA" id="ARBA00022723"/>
    </source>
</evidence>
<keyword evidence="4" id="KW-0862">Zinc</keyword>
<comment type="caution">
    <text evidence="5">The sequence shown here is derived from an EMBL/GenBank/DDBJ whole genome shotgun (WGS) entry which is preliminary data.</text>
</comment>
<evidence type="ECO:0000256" key="1">
    <source>
        <dbReference type="ARBA" id="ARBA00001947"/>
    </source>
</evidence>
<dbReference type="AlphaFoldDB" id="A0A397PNC7"/>
<dbReference type="PANTHER" id="PTHR37418:SF2">
    <property type="entry name" value="3-KETO-5-AMINOHEXANOATE CLEAVAGE ENZYME"/>
    <property type="match status" value="1"/>
</dbReference>
<keyword evidence="2" id="KW-0808">Transferase</keyword>
<accession>A0A397PNC7</accession>
<protein>
    <submittedName>
        <fullName evidence="5">Uncharacterized protein (DUF849 family)</fullName>
    </submittedName>
</protein>
<dbReference type="GO" id="GO:0043720">
    <property type="term" value="F:3-keto-5-aminohexanoate cleavage activity"/>
    <property type="evidence" value="ECO:0007669"/>
    <property type="project" value="InterPro"/>
</dbReference>